<dbReference type="SUPFAM" id="SSF81901">
    <property type="entry name" value="HCP-like"/>
    <property type="match status" value="2"/>
</dbReference>
<dbReference type="AlphaFoldDB" id="A0A662ZL18"/>
<dbReference type="OrthoDB" id="10003456at2"/>
<dbReference type="Proteomes" id="UP000243745">
    <property type="component" value="Unassembled WGS sequence"/>
</dbReference>
<keyword evidence="1" id="KW-0812">Transmembrane</keyword>
<reference evidence="2 3" key="1">
    <citation type="submission" date="2016-10" db="EMBL/GenBank/DDBJ databases">
        <authorList>
            <person name="Varghese N."/>
            <person name="Submissions S."/>
        </authorList>
    </citation>
    <scope>NUCLEOTIDE SEQUENCE [LARGE SCALE GENOMIC DNA]</scope>
    <source>
        <strain evidence="2 3">DSM 1361</strain>
    </source>
</reference>
<name>A0A662ZL18_9GAMM</name>
<feature type="transmembrane region" description="Helical" evidence="1">
    <location>
        <begin position="29"/>
        <end position="46"/>
    </location>
</feature>
<keyword evidence="3" id="KW-1185">Reference proteome</keyword>
<dbReference type="SMART" id="SM00671">
    <property type="entry name" value="SEL1"/>
    <property type="match status" value="2"/>
</dbReference>
<proteinExistence type="predicted"/>
<evidence type="ECO:0000256" key="1">
    <source>
        <dbReference type="SAM" id="Phobius"/>
    </source>
</evidence>
<evidence type="ECO:0008006" key="4">
    <source>
        <dbReference type="Google" id="ProtNLM"/>
    </source>
</evidence>
<gene>
    <name evidence="2" type="ORF">SAMN02910344_01440</name>
</gene>
<feature type="transmembrane region" description="Helical" evidence="1">
    <location>
        <begin position="5"/>
        <end position="23"/>
    </location>
</feature>
<dbReference type="Pfam" id="PF08238">
    <property type="entry name" value="Sel1"/>
    <property type="match status" value="2"/>
</dbReference>
<evidence type="ECO:0000313" key="3">
    <source>
        <dbReference type="Proteomes" id="UP000243745"/>
    </source>
</evidence>
<dbReference type="EMBL" id="FOXF01000025">
    <property type="protein sequence ID" value="SFP45728.1"/>
    <property type="molecule type" value="Genomic_DNA"/>
</dbReference>
<dbReference type="RefSeq" id="WP_093142388.1">
    <property type="nucleotide sequence ID" value="NZ_FOXF01000025.1"/>
</dbReference>
<protein>
    <recommendedName>
        <fullName evidence="4">Sel1 repeat-containing protein</fullName>
    </recommendedName>
</protein>
<dbReference type="Gene3D" id="1.25.40.10">
    <property type="entry name" value="Tetratricopeptide repeat domain"/>
    <property type="match status" value="2"/>
</dbReference>
<evidence type="ECO:0000313" key="2">
    <source>
        <dbReference type="EMBL" id="SFP45728.1"/>
    </source>
</evidence>
<dbReference type="InterPro" id="IPR011990">
    <property type="entry name" value="TPR-like_helical_dom_sf"/>
</dbReference>
<organism evidence="2 3">
    <name type="scientific">Ruminobacter amylophilus</name>
    <dbReference type="NCBI Taxonomy" id="867"/>
    <lineage>
        <taxon>Bacteria</taxon>
        <taxon>Pseudomonadati</taxon>
        <taxon>Pseudomonadota</taxon>
        <taxon>Gammaproteobacteria</taxon>
        <taxon>Aeromonadales</taxon>
        <taxon>Succinivibrionaceae</taxon>
        <taxon>Ruminobacter</taxon>
    </lineage>
</organism>
<keyword evidence="1" id="KW-1133">Transmembrane helix</keyword>
<sequence length="273" mass="31774">MFLFILKSLISFGLIYAVFGFYGNVSDNLVVKGILCVCILLVTYWVDFFRFARVFINYFRALRCMKTGRYSKAFSLFERLLSAEFAPSLPYLARMRFIGLGTNINVNAAKYYSERAIRNDYQECIYLLAVINFFGDTLSDYFKKTYSAKNYWEYENKKIIRKEASRKNKEFNDSRVSVTKRRRTSVHDTSIAPDYNECVFHLHSYLEKASETDRDYGDACALMAYCLYTGKGVPKNIEKSNDLFKHAEMLKSKNVHYLKDCALGNLEVSNYSI</sequence>
<dbReference type="InterPro" id="IPR006597">
    <property type="entry name" value="Sel1-like"/>
</dbReference>
<keyword evidence="1" id="KW-0472">Membrane</keyword>
<accession>A0A662ZL18</accession>